<evidence type="ECO:0000313" key="2">
    <source>
        <dbReference type="Proteomes" id="UP000254425"/>
    </source>
</evidence>
<dbReference type="InterPro" id="IPR023393">
    <property type="entry name" value="START-like_dom_sf"/>
</dbReference>
<evidence type="ECO:0000313" key="1">
    <source>
        <dbReference type="EMBL" id="AXK32027.1"/>
    </source>
</evidence>
<dbReference type="Proteomes" id="UP000254425">
    <property type="component" value="Chromosome"/>
</dbReference>
<sequence length="156" mass="17273">MPNRLRSVELEFAETAPVRLVFREEARASPEALFDALSEVDTWPEWYPGVTGARPLEGGEQRMIHLRGGGRFLETVITSRPERYSYRSDETNAPGVRALLEDWRLEPSGTGTRVQYTFALDGTAPCRAVARLLGPGLRRAFRGAVRTLDGRLAAGG</sequence>
<name>A0A345XK61_9ACTN</name>
<accession>A0A345XK61</accession>
<reference evidence="1 2" key="1">
    <citation type="submission" date="2018-07" db="EMBL/GenBank/DDBJ databases">
        <title>Draft genome of the type strain Streptomyces armeniacus ATCC 15676.</title>
        <authorList>
            <person name="Labana P."/>
            <person name="Gosse J.T."/>
            <person name="Boddy C.N."/>
        </authorList>
    </citation>
    <scope>NUCLEOTIDE SEQUENCE [LARGE SCALE GENOMIC DNA]</scope>
    <source>
        <strain evidence="1 2">ATCC 15676</strain>
    </source>
</reference>
<organism evidence="1 2">
    <name type="scientific">Streptomyces armeniacus</name>
    <dbReference type="NCBI Taxonomy" id="83291"/>
    <lineage>
        <taxon>Bacteria</taxon>
        <taxon>Bacillati</taxon>
        <taxon>Actinomycetota</taxon>
        <taxon>Actinomycetes</taxon>
        <taxon>Kitasatosporales</taxon>
        <taxon>Streptomycetaceae</taxon>
        <taxon>Streptomyces</taxon>
    </lineage>
</organism>
<dbReference type="Pfam" id="PF10604">
    <property type="entry name" value="Polyketide_cyc2"/>
    <property type="match status" value="1"/>
</dbReference>
<gene>
    <name evidence="1" type="ORF">DVA86_04520</name>
</gene>
<dbReference type="InterPro" id="IPR019587">
    <property type="entry name" value="Polyketide_cyclase/dehydratase"/>
</dbReference>
<keyword evidence="2" id="KW-1185">Reference proteome</keyword>
<dbReference type="RefSeq" id="WP_208875989.1">
    <property type="nucleotide sequence ID" value="NZ_CP031320.1"/>
</dbReference>
<dbReference type="AlphaFoldDB" id="A0A345XK61"/>
<protein>
    <submittedName>
        <fullName evidence="1">SRPBCC family protein</fullName>
    </submittedName>
</protein>
<dbReference type="EMBL" id="CP031320">
    <property type="protein sequence ID" value="AXK32027.1"/>
    <property type="molecule type" value="Genomic_DNA"/>
</dbReference>
<dbReference type="Gene3D" id="3.30.530.20">
    <property type="match status" value="1"/>
</dbReference>
<dbReference type="CDD" id="cd07821">
    <property type="entry name" value="PYR_PYL_RCAR_like"/>
    <property type="match status" value="1"/>
</dbReference>
<dbReference type="KEGG" id="sarm:DVA86_04520"/>
<dbReference type="SUPFAM" id="SSF55961">
    <property type="entry name" value="Bet v1-like"/>
    <property type="match status" value="1"/>
</dbReference>
<proteinExistence type="predicted"/>